<evidence type="ECO:0000313" key="3">
    <source>
        <dbReference type="Proteomes" id="UP000187185"/>
    </source>
</evidence>
<feature type="transmembrane region" description="Helical" evidence="1">
    <location>
        <begin position="54"/>
        <end position="71"/>
    </location>
</feature>
<proteinExistence type="predicted"/>
<feature type="transmembrane region" description="Helical" evidence="1">
    <location>
        <begin position="195"/>
        <end position="223"/>
    </location>
</feature>
<organism evidence="2 3">
    <name type="scientific">Microbacterium aurum</name>
    <dbReference type="NCBI Taxonomy" id="36805"/>
    <lineage>
        <taxon>Bacteria</taxon>
        <taxon>Bacillati</taxon>
        <taxon>Actinomycetota</taxon>
        <taxon>Actinomycetes</taxon>
        <taxon>Micrococcales</taxon>
        <taxon>Microbacteriaceae</taxon>
        <taxon>Microbacterium</taxon>
    </lineage>
</organism>
<name>A0A1P8UBN7_9MICO</name>
<reference evidence="2 3" key="1">
    <citation type="submission" date="2016-12" db="EMBL/GenBank/DDBJ databases">
        <title>Complete genome sequence of Microbacterium aurum KACC 15219.</title>
        <authorList>
            <person name="Jung Y."/>
            <person name="Shin J.-H."/>
            <person name="Lee Y.-J."/>
            <person name="Yi H."/>
            <person name="Bahn Y.-S."/>
            <person name="Kim J.F."/>
            <person name="Lee D.-W."/>
        </authorList>
    </citation>
    <scope>NUCLEOTIDE SEQUENCE [LARGE SCALE GENOMIC DNA]</scope>
    <source>
        <strain evidence="2 3">KACC 15219</strain>
    </source>
</reference>
<dbReference type="OrthoDB" id="3209791at2"/>
<dbReference type="EMBL" id="CP018762">
    <property type="protein sequence ID" value="APZ35543.1"/>
    <property type="molecule type" value="Genomic_DNA"/>
</dbReference>
<dbReference type="Proteomes" id="UP000187185">
    <property type="component" value="Chromosome"/>
</dbReference>
<dbReference type="STRING" id="36805.BOH66_15875"/>
<protein>
    <submittedName>
        <fullName evidence="2">Uncharacterized protein</fullName>
    </submittedName>
</protein>
<dbReference type="RefSeq" id="WP_076691909.1">
    <property type="nucleotide sequence ID" value="NZ_CP018762.1"/>
</dbReference>
<feature type="transmembrane region" description="Helical" evidence="1">
    <location>
        <begin position="160"/>
        <end position="183"/>
    </location>
</feature>
<accession>A0A1P8UBN7</accession>
<dbReference type="KEGG" id="maur:BOH66_15875"/>
<sequence>MNRTVNVVRMQFVNKYTFIWMPLIILGASFVMSLVIFAMIPYDGAKYGGGSQAPIWYFFALGIMALSYTFPFSQAMSITRREFFFGTMLAAVVTAVILGVTFVVGGFLEQATRGWGVNGYFFYLDWVWRSGALMAGVFFAVLSLLLFVVGFWGATLYRRFGAFGLTITLIAIGVVLVAAMWLIGRLDAWGAVFEWIAGLGTGGLAGGMAVATVALGAISFLTLRRAVP</sequence>
<gene>
    <name evidence="2" type="ORF">BOH66_15875</name>
</gene>
<evidence type="ECO:0000256" key="1">
    <source>
        <dbReference type="SAM" id="Phobius"/>
    </source>
</evidence>
<dbReference type="AlphaFoldDB" id="A0A1P8UBN7"/>
<feature type="transmembrane region" description="Helical" evidence="1">
    <location>
        <begin position="20"/>
        <end position="42"/>
    </location>
</feature>
<feature type="transmembrane region" description="Helical" evidence="1">
    <location>
        <begin position="83"/>
        <end position="108"/>
    </location>
</feature>
<keyword evidence="1" id="KW-0472">Membrane</keyword>
<evidence type="ECO:0000313" key="2">
    <source>
        <dbReference type="EMBL" id="APZ35543.1"/>
    </source>
</evidence>
<keyword evidence="1" id="KW-0812">Transmembrane</keyword>
<keyword evidence="1" id="KW-1133">Transmembrane helix</keyword>
<keyword evidence="3" id="KW-1185">Reference proteome</keyword>
<feature type="transmembrane region" description="Helical" evidence="1">
    <location>
        <begin position="128"/>
        <end position="153"/>
    </location>
</feature>